<reference evidence="1 2" key="1">
    <citation type="submission" date="2020-10" db="EMBL/GenBank/DDBJ databases">
        <title>Complete genome sequence of Paludibaculum fermentans P105T, a facultatively anaerobic acidobacterium capable of dissimilatory Fe(III) reduction.</title>
        <authorList>
            <person name="Dedysh S.N."/>
            <person name="Beletsky A.V."/>
            <person name="Kulichevskaya I.S."/>
            <person name="Mardanov A.V."/>
            <person name="Ravin N.V."/>
        </authorList>
    </citation>
    <scope>NUCLEOTIDE SEQUENCE [LARGE SCALE GENOMIC DNA]</scope>
    <source>
        <strain evidence="1 2">P105</strain>
        <plasmid evidence="1 2">pPfer1</plasmid>
    </source>
</reference>
<protein>
    <submittedName>
        <fullName evidence="1">Acyl carrier protein</fullName>
    </submittedName>
</protein>
<dbReference type="EMBL" id="CP063850">
    <property type="protein sequence ID" value="QOY92313.1"/>
    <property type="molecule type" value="Genomic_DNA"/>
</dbReference>
<dbReference type="Gene3D" id="1.10.1200.10">
    <property type="entry name" value="ACP-like"/>
    <property type="match status" value="1"/>
</dbReference>
<name>A0A7S7NYW2_PALFE</name>
<proteinExistence type="predicted"/>
<keyword evidence="2" id="KW-1185">Reference proteome</keyword>
<keyword evidence="1" id="KW-0614">Plasmid</keyword>
<sequence>MSNSDITSRLETCFAAVFSDLSPEQIRAAQADQVAAWDSMATVTLMAVVNEEFGLDLDLDQMESLLSFAAMRSELETRLTNG</sequence>
<dbReference type="Proteomes" id="UP000593892">
    <property type="component" value="Plasmid pPfer1"/>
</dbReference>
<organism evidence="1 2">
    <name type="scientific">Paludibaculum fermentans</name>
    <dbReference type="NCBI Taxonomy" id="1473598"/>
    <lineage>
        <taxon>Bacteria</taxon>
        <taxon>Pseudomonadati</taxon>
        <taxon>Acidobacteriota</taxon>
        <taxon>Terriglobia</taxon>
        <taxon>Bryobacterales</taxon>
        <taxon>Bryobacteraceae</taxon>
        <taxon>Paludibaculum</taxon>
    </lineage>
</organism>
<dbReference type="SUPFAM" id="SSF47336">
    <property type="entry name" value="ACP-like"/>
    <property type="match status" value="1"/>
</dbReference>
<evidence type="ECO:0000313" key="2">
    <source>
        <dbReference type="Proteomes" id="UP000593892"/>
    </source>
</evidence>
<evidence type="ECO:0000313" key="1">
    <source>
        <dbReference type="EMBL" id="QOY92313.1"/>
    </source>
</evidence>
<geneLocation type="plasmid" evidence="1 2">
    <name>pPfer1</name>
</geneLocation>
<dbReference type="InterPro" id="IPR036736">
    <property type="entry name" value="ACP-like_sf"/>
</dbReference>
<dbReference type="AlphaFoldDB" id="A0A7S7NYW2"/>
<dbReference type="RefSeq" id="WP_194453967.1">
    <property type="nucleotide sequence ID" value="NZ_CP063850.1"/>
</dbReference>
<gene>
    <name evidence="1" type="ORF">IRI77_37845</name>
</gene>
<accession>A0A7S7NYW2</accession>
<dbReference type="KEGG" id="pfer:IRI77_37845"/>